<comment type="caution">
    <text evidence="2">The sequence shown here is derived from an EMBL/GenBank/DDBJ whole genome shotgun (WGS) entry which is preliminary data.</text>
</comment>
<dbReference type="RefSeq" id="WP_139012571.1">
    <property type="nucleotide sequence ID" value="NZ_VBSN01000038.1"/>
</dbReference>
<dbReference type="Pfam" id="PF03597">
    <property type="entry name" value="FixS"/>
    <property type="match status" value="1"/>
</dbReference>
<proteinExistence type="predicted"/>
<evidence type="ECO:0000313" key="3">
    <source>
        <dbReference type="Proteomes" id="UP000323994"/>
    </source>
</evidence>
<dbReference type="Proteomes" id="UP000323994">
    <property type="component" value="Unassembled WGS sequence"/>
</dbReference>
<keyword evidence="1" id="KW-0472">Membrane</keyword>
<keyword evidence="1" id="KW-1133">Transmembrane helix</keyword>
<sequence length="56" mass="6474">MSAFYVMIITSLFIAVAFLSAFIWSVRKGHYDDDYTPSIRILLDEPVSEKSTRKDK</sequence>
<keyword evidence="1" id="KW-0812">Transmembrane</keyword>
<protein>
    <submittedName>
        <fullName evidence="2">Cbb3-type cytochrome oxidase assembly protein CcoS</fullName>
    </submittedName>
</protein>
<evidence type="ECO:0000256" key="1">
    <source>
        <dbReference type="SAM" id="Phobius"/>
    </source>
</evidence>
<gene>
    <name evidence="2" type="primary">ccoS</name>
    <name evidence="2" type="ORF">FEM33_13715</name>
</gene>
<organism evidence="2 3">
    <name type="scientific">Dyadobacter flavalbus</name>
    <dbReference type="NCBI Taxonomy" id="2579942"/>
    <lineage>
        <taxon>Bacteria</taxon>
        <taxon>Pseudomonadati</taxon>
        <taxon>Bacteroidota</taxon>
        <taxon>Cytophagia</taxon>
        <taxon>Cytophagales</taxon>
        <taxon>Spirosomataceae</taxon>
        <taxon>Dyadobacter</taxon>
    </lineage>
</organism>
<accession>A0A5M8QVH5</accession>
<dbReference type="InterPro" id="IPR004714">
    <property type="entry name" value="Cyt_oxidase_maturation_cbb3"/>
</dbReference>
<evidence type="ECO:0000313" key="2">
    <source>
        <dbReference type="EMBL" id="KAA6439321.1"/>
    </source>
</evidence>
<keyword evidence="3" id="KW-1185">Reference proteome</keyword>
<dbReference type="OrthoDB" id="9802763at2"/>
<feature type="transmembrane region" description="Helical" evidence="1">
    <location>
        <begin position="6"/>
        <end position="26"/>
    </location>
</feature>
<dbReference type="NCBIfam" id="TIGR00847">
    <property type="entry name" value="ccoS"/>
    <property type="match status" value="1"/>
</dbReference>
<name>A0A5M8QVH5_9BACT</name>
<dbReference type="AlphaFoldDB" id="A0A5M8QVH5"/>
<dbReference type="EMBL" id="VBSN01000038">
    <property type="protein sequence ID" value="KAA6439321.1"/>
    <property type="molecule type" value="Genomic_DNA"/>
</dbReference>
<reference evidence="2 3" key="1">
    <citation type="submission" date="2019-05" db="EMBL/GenBank/DDBJ databases">
        <authorList>
            <person name="Qu J.-H."/>
        </authorList>
    </citation>
    <scope>NUCLEOTIDE SEQUENCE [LARGE SCALE GENOMIC DNA]</scope>
    <source>
        <strain evidence="2 3">NS28</strain>
    </source>
</reference>